<accession>A0AAW9SNX4</accession>
<protein>
    <recommendedName>
        <fullName evidence="5">GDP-mannose pyrophosphatase</fullName>
    </recommendedName>
    <alternativeName>
        <fullName evidence="7">GDP-mannose hydrolase</fullName>
    </alternativeName>
    <alternativeName>
        <fullName evidence="8">GDPMK</fullName>
    </alternativeName>
</protein>
<reference evidence="12 13" key="1">
    <citation type="submission" date="2024-05" db="EMBL/GenBank/DDBJ databases">
        <title>Genome sequence of Ponticoccus litoralis KCCM 90028.</title>
        <authorList>
            <person name="Kim J.M."/>
            <person name="Lee J.K."/>
            <person name="Choi B.J."/>
            <person name="Bayburt H."/>
            <person name="Baek J.H."/>
            <person name="Jeon C.O."/>
        </authorList>
    </citation>
    <scope>NUCLEOTIDE SEQUENCE [LARGE SCALE GENOMIC DNA]</scope>
    <source>
        <strain evidence="12 13">KCCM 90028</strain>
    </source>
</reference>
<keyword evidence="9" id="KW-0460">Magnesium</keyword>
<feature type="domain" description="Nudix hydrolase" evidence="11">
    <location>
        <begin position="45"/>
        <end position="184"/>
    </location>
</feature>
<evidence type="ECO:0000256" key="4">
    <source>
        <dbReference type="ARBA" id="ARBA00011738"/>
    </source>
</evidence>
<proteinExistence type="inferred from homology"/>
<dbReference type="RefSeq" id="WP_347166863.1">
    <property type="nucleotide sequence ID" value="NZ_JBDNCH010000002.1"/>
</dbReference>
<dbReference type="GO" id="GO:0006753">
    <property type="term" value="P:nucleoside phosphate metabolic process"/>
    <property type="evidence" value="ECO:0007669"/>
    <property type="project" value="TreeGrafter"/>
</dbReference>
<evidence type="ECO:0000256" key="1">
    <source>
        <dbReference type="ARBA" id="ARBA00000847"/>
    </source>
</evidence>
<dbReference type="NCBIfam" id="TIGR00052">
    <property type="entry name" value="nudix-type nucleoside diphosphatase, YffH/AdpP family"/>
    <property type="match status" value="1"/>
</dbReference>
<evidence type="ECO:0000259" key="11">
    <source>
        <dbReference type="PROSITE" id="PS51462"/>
    </source>
</evidence>
<dbReference type="CDD" id="cd24157">
    <property type="entry name" value="NUDIX_GDPMK"/>
    <property type="match status" value="1"/>
</dbReference>
<evidence type="ECO:0000256" key="2">
    <source>
        <dbReference type="ARBA" id="ARBA00001946"/>
    </source>
</evidence>
<keyword evidence="9" id="KW-0479">Metal-binding</keyword>
<comment type="catalytic activity">
    <reaction evidence="1">
        <text>GDP-alpha-D-mannose + H2O = alpha-D-mannose 1-phosphate + GMP + 2 H(+)</text>
        <dbReference type="Rhea" id="RHEA:27978"/>
        <dbReference type="ChEBI" id="CHEBI:15377"/>
        <dbReference type="ChEBI" id="CHEBI:15378"/>
        <dbReference type="ChEBI" id="CHEBI:57527"/>
        <dbReference type="ChEBI" id="CHEBI:58115"/>
        <dbReference type="ChEBI" id="CHEBI:58409"/>
    </reaction>
</comment>
<evidence type="ECO:0000256" key="8">
    <source>
        <dbReference type="ARBA" id="ARBA00032272"/>
    </source>
</evidence>
<dbReference type="GO" id="GO:0019693">
    <property type="term" value="P:ribose phosphate metabolic process"/>
    <property type="evidence" value="ECO:0007669"/>
    <property type="project" value="TreeGrafter"/>
</dbReference>
<dbReference type="PANTHER" id="PTHR11839:SF18">
    <property type="entry name" value="NUDIX HYDROLASE DOMAIN-CONTAINING PROTEIN"/>
    <property type="match status" value="1"/>
</dbReference>
<feature type="binding site" evidence="9">
    <location>
        <position position="155"/>
    </location>
    <ligand>
        <name>Mg(2+)</name>
        <dbReference type="ChEBI" id="CHEBI:18420"/>
        <label>1</label>
    </ligand>
</feature>
<evidence type="ECO:0000256" key="7">
    <source>
        <dbReference type="ARBA" id="ARBA00032162"/>
    </source>
</evidence>
<evidence type="ECO:0000256" key="5">
    <source>
        <dbReference type="ARBA" id="ARBA00016377"/>
    </source>
</evidence>
<dbReference type="InterPro" id="IPR015797">
    <property type="entry name" value="NUDIX_hydrolase-like_dom_sf"/>
</dbReference>
<dbReference type="GO" id="GO:0016818">
    <property type="term" value="F:hydrolase activity, acting on acid anhydrides, in phosphorus-containing anhydrides"/>
    <property type="evidence" value="ECO:0007669"/>
    <property type="project" value="InterPro"/>
</dbReference>
<feature type="short sequence motif" description="Nudix box" evidence="10">
    <location>
        <begin position="88"/>
        <end position="109"/>
    </location>
</feature>
<keyword evidence="6" id="KW-0378">Hydrolase</keyword>
<evidence type="ECO:0000256" key="10">
    <source>
        <dbReference type="PIRSR" id="PIRSR604385-3"/>
    </source>
</evidence>
<dbReference type="Proteomes" id="UP001428774">
    <property type="component" value="Unassembled WGS sequence"/>
</dbReference>
<feature type="binding site" evidence="9">
    <location>
        <position position="87"/>
    </location>
    <ligand>
        <name>Mg(2+)</name>
        <dbReference type="ChEBI" id="CHEBI:18420"/>
        <label>1</label>
    </ligand>
</feature>
<evidence type="ECO:0000256" key="3">
    <source>
        <dbReference type="ARBA" id="ARBA00007275"/>
    </source>
</evidence>
<dbReference type="PROSITE" id="PS51462">
    <property type="entry name" value="NUDIX"/>
    <property type="match status" value="1"/>
</dbReference>
<evidence type="ECO:0000313" key="12">
    <source>
        <dbReference type="EMBL" id="MEN9061831.1"/>
    </source>
</evidence>
<comment type="cofactor">
    <cofactor evidence="2 9">
        <name>Mg(2+)</name>
        <dbReference type="ChEBI" id="CHEBI:18420"/>
    </cofactor>
</comment>
<sequence length="216" mass="23570">MGLTARWQVLEERVLSDNWGLLKTTRLRLTMADGHVSEQWRETYDRGDGAVILPCDPARGHVLLGRQFRWPVAYNGEAEPYLIEAAAGLLEGADPAERIRGEAAEELGLDLTSVRFLFALYMTPGSVTERLHFFTATYAAGDAQARFGGLREEGEEIEILDLPLAEALAMVADGRIRDAKTVILLQHAALHLMPDAVRRQAGGPPNGGLAVASPRA</sequence>
<dbReference type="GO" id="GO:0005829">
    <property type="term" value="C:cytosol"/>
    <property type="evidence" value="ECO:0007669"/>
    <property type="project" value="TreeGrafter"/>
</dbReference>
<dbReference type="PANTHER" id="PTHR11839">
    <property type="entry name" value="UDP/ADP-SUGAR PYROPHOSPHATASE"/>
    <property type="match status" value="1"/>
</dbReference>
<name>A0AAW9SNX4_9RHOB</name>
<dbReference type="InterPro" id="IPR004385">
    <property type="entry name" value="NDP_pyrophosphatase"/>
</dbReference>
<comment type="caution">
    <text evidence="12">The sequence shown here is derived from an EMBL/GenBank/DDBJ whole genome shotgun (WGS) entry which is preliminary data.</text>
</comment>
<dbReference type="SUPFAM" id="SSF55811">
    <property type="entry name" value="Nudix"/>
    <property type="match status" value="1"/>
</dbReference>
<feature type="binding site" evidence="9">
    <location>
        <position position="106"/>
    </location>
    <ligand>
        <name>Mg(2+)</name>
        <dbReference type="ChEBI" id="CHEBI:18420"/>
        <label>1</label>
    </ligand>
</feature>
<comment type="subunit">
    <text evidence="4">Homodimer.</text>
</comment>
<dbReference type="GO" id="GO:0046872">
    <property type="term" value="F:metal ion binding"/>
    <property type="evidence" value="ECO:0007669"/>
    <property type="project" value="UniProtKB-KW"/>
</dbReference>
<evidence type="ECO:0000256" key="6">
    <source>
        <dbReference type="ARBA" id="ARBA00022801"/>
    </source>
</evidence>
<dbReference type="Gene3D" id="3.90.79.10">
    <property type="entry name" value="Nucleoside Triphosphate Pyrophosphohydrolase"/>
    <property type="match status" value="1"/>
</dbReference>
<dbReference type="InterPro" id="IPR000086">
    <property type="entry name" value="NUDIX_hydrolase_dom"/>
</dbReference>
<dbReference type="EMBL" id="JBDNCH010000002">
    <property type="protein sequence ID" value="MEN9061831.1"/>
    <property type="molecule type" value="Genomic_DNA"/>
</dbReference>
<organism evidence="12 13">
    <name type="scientific">Ponticoccus litoralis</name>
    <dbReference type="NCBI Taxonomy" id="422297"/>
    <lineage>
        <taxon>Bacteria</taxon>
        <taxon>Pseudomonadati</taxon>
        <taxon>Pseudomonadota</taxon>
        <taxon>Alphaproteobacteria</taxon>
        <taxon>Rhodobacterales</taxon>
        <taxon>Roseobacteraceae</taxon>
        <taxon>Ponticoccus</taxon>
    </lineage>
</organism>
<evidence type="ECO:0000313" key="13">
    <source>
        <dbReference type="Proteomes" id="UP001428774"/>
    </source>
</evidence>
<feature type="binding site" evidence="9">
    <location>
        <position position="102"/>
    </location>
    <ligand>
        <name>Mg(2+)</name>
        <dbReference type="ChEBI" id="CHEBI:18420"/>
        <label>1</label>
    </ligand>
</feature>
<comment type="similarity">
    <text evidence="3">Belongs to the Nudix hydrolase family. NudK subfamily.</text>
</comment>
<gene>
    <name evidence="12" type="ORF">ABFB10_13200</name>
</gene>
<keyword evidence="13" id="KW-1185">Reference proteome</keyword>
<dbReference type="AlphaFoldDB" id="A0AAW9SNX4"/>
<evidence type="ECO:0000256" key="9">
    <source>
        <dbReference type="PIRSR" id="PIRSR604385-2"/>
    </source>
</evidence>